<dbReference type="InterPro" id="IPR036097">
    <property type="entry name" value="HisK_dim/P_sf"/>
</dbReference>
<evidence type="ECO:0000259" key="13">
    <source>
        <dbReference type="PROSITE" id="PS50885"/>
    </source>
</evidence>
<keyword evidence="7 14" id="KW-0418">Kinase</keyword>
<keyword evidence="8 11" id="KW-1133">Transmembrane helix</keyword>
<feature type="domain" description="Histidine kinase" evidence="12">
    <location>
        <begin position="281"/>
        <end position="506"/>
    </location>
</feature>
<dbReference type="InterPro" id="IPR003660">
    <property type="entry name" value="HAMP_dom"/>
</dbReference>
<dbReference type="InterPro" id="IPR050428">
    <property type="entry name" value="TCS_sensor_his_kinase"/>
</dbReference>
<dbReference type="InterPro" id="IPR004358">
    <property type="entry name" value="Sig_transdc_His_kin-like_C"/>
</dbReference>
<sequence length="510" mass="55305">MSLSIHTKVFLTLLLACVLVLSGTQAFVHWSLQRGLVELAEAREQARVEVIAERLIEIYAREEGWAPLRASPRLWLGALLGRDWPSEGRRGGPGEGARPPPWARRFIGAHHQADGGDGFVWPPSPSLRNERRDQGPPIELRLMLLDADGTPIYGRPELLPDTRRFPLDLDGAPIGELAVIAGPPVAELADLHFVERQGGRLWLIVAAMLALAAALAYPLSSRLIRPVQDFQQTARRLAAGDYDARVAVAGGDEIARLGRDINALADALGRNDRARRQWVADISHELRTPIALLRAQLEAMQDGVRPLERAEVDRLHGDVLRLSRLVEDLNDLATTDLGALAYRMQEIDLAEILRENIDAFRTRFEAAGLALVFDNRLAGRRDSGSAECAPLHADAGRISQLIGNLLHNSLSYTDPGGGLTVTLSAGPVGGYRITFEDTPPGVPPEDLPRLFDRLYRVDASRSRHTGGAGLGLAIAKNVVLAHGGTIEAQAAAAGGCAIRIELPTDREGTS</sequence>
<evidence type="ECO:0000256" key="7">
    <source>
        <dbReference type="ARBA" id="ARBA00022777"/>
    </source>
</evidence>
<proteinExistence type="predicted"/>
<dbReference type="PROSITE" id="PS50885">
    <property type="entry name" value="HAMP"/>
    <property type="match status" value="1"/>
</dbReference>
<gene>
    <name evidence="14" type="ORF">BDD21_1155</name>
</gene>
<comment type="subcellular location">
    <subcellularLocation>
        <location evidence="2">Membrane</location>
    </subcellularLocation>
</comment>
<dbReference type="EC" id="2.7.13.3" evidence="3"/>
<accession>A0A495V315</accession>
<evidence type="ECO:0000256" key="3">
    <source>
        <dbReference type="ARBA" id="ARBA00012438"/>
    </source>
</evidence>
<protein>
    <recommendedName>
        <fullName evidence="3">histidine kinase</fullName>
        <ecNumber evidence="3">2.7.13.3</ecNumber>
    </recommendedName>
</protein>
<evidence type="ECO:0000256" key="1">
    <source>
        <dbReference type="ARBA" id="ARBA00000085"/>
    </source>
</evidence>
<dbReference type="SMART" id="SM00388">
    <property type="entry name" value="HisKA"/>
    <property type="match status" value="1"/>
</dbReference>
<keyword evidence="10 11" id="KW-0472">Membrane</keyword>
<evidence type="ECO:0000313" key="14">
    <source>
        <dbReference type="EMBL" id="RKT43796.1"/>
    </source>
</evidence>
<evidence type="ECO:0000256" key="6">
    <source>
        <dbReference type="ARBA" id="ARBA00022692"/>
    </source>
</evidence>
<dbReference type="Gene3D" id="1.10.287.130">
    <property type="match status" value="1"/>
</dbReference>
<dbReference type="PRINTS" id="PR00344">
    <property type="entry name" value="BCTRLSENSOR"/>
</dbReference>
<dbReference type="GO" id="GO:0000155">
    <property type="term" value="F:phosphorelay sensor kinase activity"/>
    <property type="evidence" value="ECO:0007669"/>
    <property type="project" value="InterPro"/>
</dbReference>
<dbReference type="Proteomes" id="UP000274556">
    <property type="component" value="Unassembled WGS sequence"/>
</dbReference>
<dbReference type="CDD" id="cd00082">
    <property type="entry name" value="HisKA"/>
    <property type="match status" value="1"/>
</dbReference>
<dbReference type="Pfam" id="PF00672">
    <property type="entry name" value="HAMP"/>
    <property type="match status" value="1"/>
</dbReference>
<comment type="caution">
    <text evidence="14">The sequence shown here is derived from an EMBL/GenBank/DDBJ whole genome shotgun (WGS) entry which is preliminary data.</text>
</comment>
<dbReference type="PANTHER" id="PTHR45436:SF5">
    <property type="entry name" value="SENSOR HISTIDINE KINASE TRCS"/>
    <property type="match status" value="1"/>
</dbReference>
<dbReference type="InterPro" id="IPR003661">
    <property type="entry name" value="HisK_dim/P_dom"/>
</dbReference>
<dbReference type="GO" id="GO:0005886">
    <property type="term" value="C:plasma membrane"/>
    <property type="evidence" value="ECO:0007669"/>
    <property type="project" value="TreeGrafter"/>
</dbReference>
<evidence type="ECO:0000256" key="8">
    <source>
        <dbReference type="ARBA" id="ARBA00022989"/>
    </source>
</evidence>
<dbReference type="OrthoDB" id="9804645at2"/>
<keyword evidence="4" id="KW-0597">Phosphoprotein</keyword>
<evidence type="ECO:0000256" key="11">
    <source>
        <dbReference type="SAM" id="Phobius"/>
    </source>
</evidence>
<dbReference type="EMBL" id="RBXL01000001">
    <property type="protein sequence ID" value="RKT43796.1"/>
    <property type="molecule type" value="Genomic_DNA"/>
</dbReference>
<dbReference type="RefSeq" id="WP_120796327.1">
    <property type="nucleotide sequence ID" value="NZ_RBXL01000001.1"/>
</dbReference>
<dbReference type="SUPFAM" id="SSF47384">
    <property type="entry name" value="Homodimeric domain of signal transducing histidine kinase"/>
    <property type="match status" value="1"/>
</dbReference>
<dbReference type="SMART" id="SM00387">
    <property type="entry name" value="HATPase_c"/>
    <property type="match status" value="1"/>
</dbReference>
<evidence type="ECO:0000256" key="5">
    <source>
        <dbReference type="ARBA" id="ARBA00022679"/>
    </source>
</evidence>
<keyword evidence="6 11" id="KW-0812">Transmembrane</keyword>
<dbReference type="Pfam" id="PF00512">
    <property type="entry name" value="HisKA"/>
    <property type="match status" value="1"/>
</dbReference>
<evidence type="ECO:0000256" key="2">
    <source>
        <dbReference type="ARBA" id="ARBA00004370"/>
    </source>
</evidence>
<feature type="transmembrane region" description="Helical" evidence="11">
    <location>
        <begin position="201"/>
        <end position="219"/>
    </location>
</feature>
<reference evidence="14 15" key="1">
    <citation type="submission" date="2018-10" db="EMBL/GenBank/DDBJ databases">
        <title>Genomic Encyclopedia of Archaeal and Bacterial Type Strains, Phase II (KMG-II): from individual species to whole genera.</title>
        <authorList>
            <person name="Goeker M."/>
        </authorList>
    </citation>
    <scope>NUCLEOTIDE SEQUENCE [LARGE SCALE GENOMIC DNA]</scope>
    <source>
        <strain evidence="14 15">DSM 235</strain>
    </source>
</reference>
<dbReference type="SUPFAM" id="SSF158472">
    <property type="entry name" value="HAMP domain-like"/>
    <property type="match status" value="1"/>
</dbReference>
<evidence type="ECO:0000313" key="15">
    <source>
        <dbReference type="Proteomes" id="UP000274556"/>
    </source>
</evidence>
<dbReference type="Gene3D" id="6.10.340.10">
    <property type="match status" value="1"/>
</dbReference>
<dbReference type="InterPro" id="IPR036890">
    <property type="entry name" value="HATPase_C_sf"/>
</dbReference>
<evidence type="ECO:0000256" key="4">
    <source>
        <dbReference type="ARBA" id="ARBA00022553"/>
    </source>
</evidence>
<comment type="catalytic activity">
    <reaction evidence="1">
        <text>ATP + protein L-histidine = ADP + protein N-phospho-L-histidine.</text>
        <dbReference type="EC" id="2.7.13.3"/>
    </reaction>
</comment>
<keyword evidence="5" id="KW-0808">Transferase</keyword>
<dbReference type="InterPro" id="IPR005467">
    <property type="entry name" value="His_kinase_dom"/>
</dbReference>
<dbReference type="PANTHER" id="PTHR45436">
    <property type="entry name" value="SENSOR HISTIDINE KINASE YKOH"/>
    <property type="match status" value="1"/>
</dbReference>
<dbReference type="InterPro" id="IPR003594">
    <property type="entry name" value="HATPase_dom"/>
</dbReference>
<dbReference type="Pfam" id="PF02518">
    <property type="entry name" value="HATPase_c"/>
    <property type="match status" value="1"/>
</dbReference>
<feature type="domain" description="HAMP" evidence="13">
    <location>
        <begin position="221"/>
        <end position="273"/>
    </location>
</feature>
<name>A0A495V315_9GAMM</name>
<dbReference type="SUPFAM" id="SSF55874">
    <property type="entry name" value="ATPase domain of HSP90 chaperone/DNA topoisomerase II/histidine kinase"/>
    <property type="match status" value="1"/>
</dbReference>
<keyword evidence="15" id="KW-1185">Reference proteome</keyword>
<evidence type="ECO:0000259" key="12">
    <source>
        <dbReference type="PROSITE" id="PS50109"/>
    </source>
</evidence>
<dbReference type="AlphaFoldDB" id="A0A495V315"/>
<evidence type="ECO:0000256" key="10">
    <source>
        <dbReference type="ARBA" id="ARBA00023136"/>
    </source>
</evidence>
<dbReference type="Gene3D" id="3.30.565.10">
    <property type="entry name" value="Histidine kinase-like ATPase, C-terminal domain"/>
    <property type="match status" value="1"/>
</dbReference>
<dbReference type="PROSITE" id="PS50109">
    <property type="entry name" value="HIS_KIN"/>
    <property type="match status" value="1"/>
</dbReference>
<organism evidence="14 15">
    <name type="scientific">Thiocapsa rosea</name>
    <dbReference type="NCBI Taxonomy" id="69360"/>
    <lineage>
        <taxon>Bacteria</taxon>
        <taxon>Pseudomonadati</taxon>
        <taxon>Pseudomonadota</taxon>
        <taxon>Gammaproteobacteria</taxon>
        <taxon>Chromatiales</taxon>
        <taxon>Chromatiaceae</taxon>
        <taxon>Thiocapsa</taxon>
    </lineage>
</organism>
<keyword evidence="9" id="KW-0902">Two-component regulatory system</keyword>
<evidence type="ECO:0000256" key="9">
    <source>
        <dbReference type="ARBA" id="ARBA00023012"/>
    </source>
</evidence>
<dbReference type="SMART" id="SM00304">
    <property type="entry name" value="HAMP"/>
    <property type="match status" value="1"/>
</dbReference>
<dbReference type="CDD" id="cd06225">
    <property type="entry name" value="HAMP"/>
    <property type="match status" value="1"/>
</dbReference>